<dbReference type="EMBL" id="JH000616">
    <property type="protein sequence ID" value="EGW09705.1"/>
    <property type="molecule type" value="Genomic_DNA"/>
</dbReference>
<gene>
    <name evidence="1" type="ORF">I79_013135</name>
</gene>
<dbReference type="InParanoid" id="G3HQN0"/>
<accession>G3HQN0</accession>
<sequence>MQGKDKEAWVAPEGALELSHTSVGEARVPSHGTVMDHSSPRKACDLEQGGLCIKEILQEQHISQLHAQQMG</sequence>
<evidence type="ECO:0000313" key="2">
    <source>
        <dbReference type="Proteomes" id="UP000001075"/>
    </source>
</evidence>
<proteinExistence type="predicted"/>
<protein>
    <submittedName>
        <fullName evidence="1">Uncharacterized protein</fullName>
    </submittedName>
</protein>
<name>G3HQN0_CRIGR</name>
<evidence type="ECO:0000313" key="1">
    <source>
        <dbReference type="EMBL" id="EGW09705.1"/>
    </source>
</evidence>
<organism evidence="1 2">
    <name type="scientific">Cricetulus griseus</name>
    <name type="common">Chinese hamster</name>
    <name type="synonym">Cricetulus barabensis griseus</name>
    <dbReference type="NCBI Taxonomy" id="10029"/>
    <lineage>
        <taxon>Eukaryota</taxon>
        <taxon>Metazoa</taxon>
        <taxon>Chordata</taxon>
        <taxon>Craniata</taxon>
        <taxon>Vertebrata</taxon>
        <taxon>Euteleostomi</taxon>
        <taxon>Mammalia</taxon>
        <taxon>Eutheria</taxon>
        <taxon>Euarchontoglires</taxon>
        <taxon>Glires</taxon>
        <taxon>Rodentia</taxon>
        <taxon>Myomorpha</taxon>
        <taxon>Muroidea</taxon>
        <taxon>Cricetidae</taxon>
        <taxon>Cricetinae</taxon>
        <taxon>Cricetulus</taxon>
    </lineage>
</organism>
<dbReference type="AlphaFoldDB" id="G3HQN0"/>
<dbReference type="Proteomes" id="UP000001075">
    <property type="component" value="Unassembled WGS sequence"/>
</dbReference>
<reference evidence="2" key="1">
    <citation type="journal article" date="2011" name="Nat. Biotechnol.">
        <title>The genomic sequence of the Chinese hamster ovary (CHO)-K1 cell line.</title>
        <authorList>
            <person name="Xu X."/>
            <person name="Nagarajan H."/>
            <person name="Lewis N.E."/>
            <person name="Pan S."/>
            <person name="Cai Z."/>
            <person name="Liu X."/>
            <person name="Chen W."/>
            <person name="Xie M."/>
            <person name="Wang W."/>
            <person name="Hammond S."/>
            <person name="Andersen M.R."/>
            <person name="Neff N."/>
            <person name="Passarelli B."/>
            <person name="Koh W."/>
            <person name="Fan H.C."/>
            <person name="Wang J."/>
            <person name="Gui Y."/>
            <person name="Lee K.H."/>
            <person name="Betenbaugh M.J."/>
            <person name="Quake S.R."/>
            <person name="Famili I."/>
            <person name="Palsson B.O."/>
            <person name="Wang J."/>
        </authorList>
    </citation>
    <scope>NUCLEOTIDE SEQUENCE [LARGE SCALE GENOMIC DNA]</scope>
    <source>
        <strain evidence="2">CHO K1 cell line</strain>
    </source>
</reference>